<accession>A0A8J6NRQ7</accession>
<evidence type="ECO:0000313" key="1">
    <source>
        <dbReference type="EMBL" id="MBC8360927.1"/>
    </source>
</evidence>
<dbReference type="AlphaFoldDB" id="A0A8J6NRQ7"/>
<sequence length="136" mass="15098">MAEDLKETIEPEKVQEICGYVRTGVDFITAAIATGFTVDQSEDLHSKIDGDPQENFYIEFKAAVVRAMAHFEILQLQRIIQEGGASGAKWILEKRLPGRYGKQRKQLPGPGDFLEIEDGEPCQKAAKIGKDDFKAG</sequence>
<name>A0A8J6NRQ7_9BACT</name>
<protein>
    <submittedName>
        <fullName evidence="1">Uncharacterized protein</fullName>
    </submittedName>
</protein>
<reference evidence="1 2" key="1">
    <citation type="submission" date="2020-08" db="EMBL/GenBank/DDBJ databases">
        <title>Bridging the membrane lipid divide: bacteria of the FCB group superphylum have the potential to synthesize archaeal ether lipids.</title>
        <authorList>
            <person name="Villanueva L."/>
            <person name="Von Meijenfeldt F.A.B."/>
            <person name="Westbye A.B."/>
            <person name="Yadav S."/>
            <person name="Hopmans E.C."/>
            <person name="Dutilh B.E."/>
            <person name="Sinninghe Damste J.S."/>
        </authorList>
    </citation>
    <scope>NUCLEOTIDE SEQUENCE [LARGE SCALE GENOMIC DNA]</scope>
    <source>
        <strain evidence="1">NIOZ-UU30</strain>
    </source>
</reference>
<dbReference type="EMBL" id="JACNJH010000113">
    <property type="protein sequence ID" value="MBC8360927.1"/>
    <property type="molecule type" value="Genomic_DNA"/>
</dbReference>
<comment type="caution">
    <text evidence="1">The sequence shown here is derived from an EMBL/GenBank/DDBJ whole genome shotgun (WGS) entry which is preliminary data.</text>
</comment>
<gene>
    <name evidence="1" type="ORF">H8E23_05985</name>
</gene>
<evidence type="ECO:0000313" key="2">
    <source>
        <dbReference type="Proteomes" id="UP000603434"/>
    </source>
</evidence>
<organism evidence="1 2">
    <name type="scientific">Candidatus Desulfatibia profunda</name>
    <dbReference type="NCBI Taxonomy" id="2841695"/>
    <lineage>
        <taxon>Bacteria</taxon>
        <taxon>Pseudomonadati</taxon>
        <taxon>Thermodesulfobacteriota</taxon>
        <taxon>Desulfobacteria</taxon>
        <taxon>Desulfobacterales</taxon>
        <taxon>Desulfobacterales incertae sedis</taxon>
        <taxon>Candidatus Desulfatibia</taxon>
    </lineage>
</organism>
<dbReference type="Proteomes" id="UP000603434">
    <property type="component" value="Unassembled WGS sequence"/>
</dbReference>
<proteinExistence type="predicted"/>